<dbReference type="OrthoDB" id="5424058at2759"/>
<proteinExistence type="predicted"/>
<name>A0A5C3NA62_9AGAM</name>
<evidence type="ECO:0000313" key="1">
    <source>
        <dbReference type="EMBL" id="TFK53747.1"/>
    </source>
</evidence>
<reference evidence="1 2" key="1">
    <citation type="journal article" date="2019" name="Nat. Ecol. Evol.">
        <title>Megaphylogeny resolves global patterns of mushroom evolution.</title>
        <authorList>
            <person name="Varga T."/>
            <person name="Krizsan K."/>
            <person name="Foldi C."/>
            <person name="Dima B."/>
            <person name="Sanchez-Garcia M."/>
            <person name="Sanchez-Ramirez S."/>
            <person name="Szollosi G.J."/>
            <person name="Szarkandi J.G."/>
            <person name="Papp V."/>
            <person name="Albert L."/>
            <person name="Andreopoulos W."/>
            <person name="Angelini C."/>
            <person name="Antonin V."/>
            <person name="Barry K.W."/>
            <person name="Bougher N.L."/>
            <person name="Buchanan P."/>
            <person name="Buyck B."/>
            <person name="Bense V."/>
            <person name="Catcheside P."/>
            <person name="Chovatia M."/>
            <person name="Cooper J."/>
            <person name="Damon W."/>
            <person name="Desjardin D."/>
            <person name="Finy P."/>
            <person name="Geml J."/>
            <person name="Haridas S."/>
            <person name="Hughes K."/>
            <person name="Justo A."/>
            <person name="Karasinski D."/>
            <person name="Kautmanova I."/>
            <person name="Kiss B."/>
            <person name="Kocsube S."/>
            <person name="Kotiranta H."/>
            <person name="LaButti K.M."/>
            <person name="Lechner B.E."/>
            <person name="Liimatainen K."/>
            <person name="Lipzen A."/>
            <person name="Lukacs Z."/>
            <person name="Mihaltcheva S."/>
            <person name="Morgado L.N."/>
            <person name="Niskanen T."/>
            <person name="Noordeloos M.E."/>
            <person name="Ohm R.A."/>
            <person name="Ortiz-Santana B."/>
            <person name="Ovrebo C."/>
            <person name="Racz N."/>
            <person name="Riley R."/>
            <person name="Savchenko A."/>
            <person name="Shiryaev A."/>
            <person name="Soop K."/>
            <person name="Spirin V."/>
            <person name="Szebenyi C."/>
            <person name="Tomsovsky M."/>
            <person name="Tulloss R.E."/>
            <person name="Uehling J."/>
            <person name="Grigoriev I.V."/>
            <person name="Vagvolgyi C."/>
            <person name="Papp T."/>
            <person name="Martin F.M."/>
            <person name="Miettinen O."/>
            <person name="Hibbett D.S."/>
            <person name="Nagy L.G."/>
        </authorList>
    </citation>
    <scope>NUCLEOTIDE SEQUENCE [LARGE SCALE GENOMIC DNA]</scope>
    <source>
        <strain evidence="1 2">OMC1185</strain>
    </source>
</reference>
<evidence type="ECO:0000313" key="2">
    <source>
        <dbReference type="Proteomes" id="UP000305948"/>
    </source>
</evidence>
<keyword evidence="2" id="KW-1185">Reference proteome</keyword>
<dbReference type="STRING" id="5364.A0A5C3NA62"/>
<organism evidence="1 2">
    <name type="scientific">Heliocybe sulcata</name>
    <dbReference type="NCBI Taxonomy" id="5364"/>
    <lineage>
        <taxon>Eukaryota</taxon>
        <taxon>Fungi</taxon>
        <taxon>Dikarya</taxon>
        <taxon>Basidiomycota</taxon>
        <taxon>Agaricomycotina</taxon>
        <taxon>Agaricomycetes</taxon>
        <taxon>Gloeophyllales</taxon>
        <taxon>Gloeophyllaceae</taxon>
        <taxon>Heliocybe</taxon>
    </lineage>
</organism>
<dbReference type="EMBL" id="ML213507">
    <property type="protein sequence ID" value="TFK53747.1"/>
    <property type="molecule type" value="Genomic_DNA"/>
</dbReference>
<protein>
    <submittedName>
        <fullName evidence="1">Uncharacterized protein</fullName>
    </submittedName>
</protein>
<accession>A0A5C3NA62</accession>
<dbReference type="AlphaFoldDB" id="A0A5C3NA62"/>
<dbReference type="Proteomes" id="UP000305948">
    <property type="component" value="Unassembled WGS sequence"/>
</dbReference>
<sequence length="169" mass="19021">MQAYAAEVVHEAIRTEAQALERYMHPGEGQSITDLLESWSLQQLLEDAKDMAPTLCRFLRELCISTKHKSARRDTDLVLATALSMLIQARNERANLSQSVLCIYLLACGASRSLFEVLHHAGFASSYSKAVRDIKQLKNERLAKVAELARTRAFMIVWDNLNIAFRVGV</sequence>
<gene>
    <name evidence="1" type="ORF">OE88DRAFT_1724468</name>
</gene>